<evidence type="ECO:0000256" key="1">
    <source>
        <dbReference type="ARBA" id="ARBA00009986"/>
    </source>
</evidence>
<gene>
    <name evidence="5" type="ORF">PVL29_005090</name>
</gene>
<dbReference type="PANTHER" id="PTHR43570:SF17">
    <property type="entry name" value="ALDEHYDE DEHYDROGENASE FAMILY 3 MEMBER F1"/>
    <property type="match status" value="1"/>
</dbReference>
<dbReference type="InterPro" id="IPR015590">
    <property type="entry name" value="Aldehyde_DH_dom"/>
</dbReference>
<evidence type="ECO:0000256" key="3">
    <source>
        <dbReference type="SAM" id="Phobius"/>
    </source>
</evidence>
<keyword evidence="2" id="KW-0560">Oxidoreductase</keyword>
<feature type="domain" description="Aldehyde dehydrogenase" evidence="4">
    <location>
        <begin position="9"/>
        <end position="266"/>
    </location>
</feature>
<dbReference type="InterPro" id="IPR016163">
    <property type="entry name" value="Ald_DH_C"/>
</dbReference>
<dbReference type="FunFam" id="3.40.605.10:FF:000004">
    <property type="entry name" value="Aldehyde dehydrogenase"/>
    <property type="match status" value="1"/>
</dbReference>
<evidence type="ECO:0000313" key="5">
    <source>
        <dbReference type="EMBL" id="KAJ9703621.1"/>
    </source>
</evidence>
<dbReference type="GO" id="GO:0005737">
    <property type="term" value="C:cytoplasm"/>
    <property type="evidence" value="ECO:0007669"/>
    <property type="project" value="TreeGrafter"/>
</dbReference>
<dbReference type="GO" id="GO:0004029">
    <property type="term" value="F:aldehyde dehydrogenase (NAD+) activity"/>
    <property type="evidence" value="ECO:0007669"/>
    <property type="project" value="TreeGrafter"/>
</dbReference>
<comment type="similarity">
    <text evidence="1">Belongs to the aldehyde dehydrogenase family.</text>
</comment>
<evidence type="ECO:0000313" key="6">
    <source>
        <dbReference type="Proteomes" id="UP001168098"/>
    </source>
</evidence>
<dbReference type="Pfam" id="PF00171">
    <property type="entry name" value="Aldedh"/>
    <property type="match status" value="1"/>
</dbReference>
<dbReference type="Proteomes" id="UP001168098">
    <property type="component" value="Unassembled WGS sequence"/>
</dbReference>
<dbReference type="InterPro" id="IPR016162">
    <property type="entry name" value="Ald_DH_N"/>
</dbReference>
<dbReference type="GO" id="GO:0006081">
    <property type="term" value="P:aldehyde metabolic process"/>
    <property type="evidence" value="ECO:0007669"/>
    <property type="project" value="InterPro"/>
</dbReference>
<dbReference type="AlphaFoldDB" id="A0AA39A9Y7"/>
<sequence length="370" mass="41023">MISMEGGRVEESIGELRRTFRSGKTRSAAWRKAQLKALLQLIRDNEDKIFEALKHDLGKNPVESYRDELGVVEKSVKYSLSHVDEWMAPKKSSMPLIFFPARGQVLPEPLGLVLIFSSWNFPISLALDPVIGAISAGNSVVLKPSEQAPACSSFLANTIPLYLDSKAIKVIEGGAEISQQLLQQKWDKIFFTGSPSVARIVMSAAVKHLTPVTVELGGKCPTIFDYLSSPSDTEVAVKRVVGGKWGPCNGQACIGVDYVLVEEKFAFHLVLVNVTIHCQLLCSHASLNLVWQRLVGMASMFNLCSLVFLLSQIEMLKKTIKKFYGENPKQLKDISRIVNKHHFQRLRNLLEEPLVAASIVHGGLIDEEKL</sequence>
<keyword evidence="3" id="KW-0472">Membrane</keyword>
<comment type="caution">
    <text evidence="5">The sequence shown here is derived from an EMBL/GenBank/DDBJ whole genome shotgun (WGS) entry which is preliminary data.</text>
</comment>
<dbReference type="Gene3D" id="3.40.605.10">
    <property type="entry name" value="Aldehyde Dehydrogenase, Chain A, domain 1"/>
    <property type="match status" value="1"/>
</dbReference>
<organism evidence="5 6">
    <name type="scientific">Vitis rotundifolia</name>
    <name type="common">Muscadine grape</name>
    <dbReference type="NCBI Taxonomy" id="103349"/>
    <lineage>
        <taxon>Eukaryota</taxon>
        <taxon>Viridiplantae</taxon>
        <taxon>Streptophyta</taxon>
        <taxon>Embryophyta</taxon>
        <taxon>Tracheophyta</taxon>
        <taxon>Spermatophyta</taxon>
        <taxon>Magnoliopsida</taxon>
        <taxon>eudicotyledons</taxon>
        <taxon>Gunneridae</taxon>
        <taxon>Pentapetalae</taxon>
        <taxon>rosids</taxon>
        <taxon>Vitales</taxon>
        <taxon>Vitaceae</taxon>
        <taxon>Viteae</taxon>
        <taxon>Vitis</taxon>
    </lineage>
</organism>
<reference evidence="5 6" key="1">
    <citation type="journal article" date="2023" name="BMC Biotechnol.">
        <title>Vitis rotundifolia cv Carlos genome sequencing.</title>
        <authorList>
            <person name="Huff M."/>
            <person name="Hulse-Kemp A."/>
            <person name="Scheffler B."/>
            <person name="Youngblood R."/>
            <person name="Simpson S."/>
            <person name="Babiker E."/>
            <person name="Staton M."/>
        </authorList>
    </citation>
    <scope>NUCLEOTIDE SEQUENCE [LARGE SCALE GENOMIC DNA]</scope>
    <source>
        <tissue evidence="5">Leaf</tissue>
    </source>
</reference>
<dbReference type="InterPro" id="IPR016161">
    <property type="entry name" value="Ald_DH/histidinol_DH"/>
</dbReference>
<dbReference type="SUPFAM" id="SSF53720">
    <property type="entry name" value="ALDH-like"/>
    <property type="match status" value="1"/>
</dbReference>
<evidence type="ECO:0000259" key="4">
    <source>
        <dbReference type="Pfam" id="PF00171"/>
    </source>
</evidence>
<keyword evidence="6" id="KW-1185">Reference proteome</keyword>
<feature type="transmembrane region" description="Helical" evidence="3">
    <location>
        <begin position="290"/>
        <end position="311"/>
    </location>
</feature>
<evidence type="ECO:0000256" key="2">
    <source>
        <dbReference type="ARBA" id="ARBA00023002"/>
    </source>
</evidence>
<name>A0AA39A9Y7_VITRO</name>
<proteinExistence type="inferred from homology"/>
<keyword evidence="3" id="KW-0812">Transmembrane</keyword>
<dbReference type="EMBL" id="JARBHA010000004">
    <property type="protein sequence ID" value="KAJ9703621.1"/>
    <property type="molecule type" value="Genomic_DNA"/>
</dbReference>
<dbReference type="PANTHER" id="PTHR43570">
    <property type="entry name" value="ALDEHYDE DEHYDROGENASE"/>
    <property type="match status" value="1"/>
</dbReference>
<dbReference type="InterPro" id="IPR012394">
    <property type="entry name" value="Aldehyde_DH_NAD(P)"/>
</dbReference>
<protein>
    <recommendedName>
        <fullName evidence="4">Aldehyde dehydrogenase domain-containing protein</fullName>
    </recommendedName>
</protein>
<dbReference type="Gene3D" id="3.40.309.10">
    <property type="entry name" value="Aldehyde Dehydrogenase, Chain A, domain 2"/>
    <property type="match status" value="2"/>
</dbReference>
<accession>A0AA39A9Y7</accession>
<keyword evidence="3" id="KW-1133">Transmembrane helix</keyword>